<reference evidence="1 2" key="1">
    <citation type="submission" date="2018-03" db="EMBL/GenBank/DDBJ databases">
        <authorList>
            <person name="Gully D."/>
        </authorList>
    </citation>
    <scope>NUCLEOTIDE SEQUENCE [LARGE SCALE GENOMIC DNA]</scope>
    <source>
        <strain evidence="1">ORS3257</strain>
    </source>
</reference>
<name>A0A2U3PWT4_9BRAD</name>
<accession>A0A2U3PWT4</accession>
<protein>
    <submittedName>
        <fullName evidence="1">Uncharacterized protein</fullName>
    </submittedName>
</protein>
<evidence type="ECO:0000313" key="1">
    <source>
        <dbReference type="EMBL" id="SPP93579.1"/>
    </source>
</evidence>
<gene>
    <name evidence="1" type="ORF">BRAD3257_2508</name>
</gene>
<dbReference type="EMBL" id="LS398110">
    <property type="protein sequence ID" value="SPP93579.1"/>
    <property type="molecule type" value="Genomic_DNA"/>
</dbReference>
<dbReference type="Proteomes" id="UP000246085">
    <property type="component" value="Chromosome BRAD3257"/>
</dbReference>
<proteinExistence type="predicted"/>
<dbReference type="KEGG" id="bvz:BRAD3257_2508"/>
<sequence>MRTLWMLLFSRAPVVFITRVGIRNTAIADDTMAWRSVRDLSARQFRVQGAAEAVAACVARSARTRAQSGAGSAVPCTALVERKAAKVQSRWALRP</sequence>
<dbReference type="AlphaFoldDB" id="A0A2U3PWT4"/>
<organism evidence="1 2">
    <name type="scientific">Bradyrhizobium vignae</name>
    <dbReference type="NCBI Taxonomy" id="1549949"/>
    <lineage>
        <taxon>Bacteria</taxon>
        <taxon>Pseudomonadati</taxon>
        <taxon>Pseudomonadota</taxon>
        <taxon>Alphaproteobacteria</taxon>
        <taxon>Hyphomicrobiales</taxon>
        <taxon>Nitrobacteraceae</taxon>
        <taxon>Bradyrhizobium</taxon>
    </lineage>
</organism>
<evidence type="ECO:0000313" key="2">
    <source>
        <dbReference type="Proteomes" id="UP000246085"/>
    </source>
</evidence>